<gene>
    <name evidence="3" type="ORF">MSLAZ_2666</name>
</gene>
<dbReference type="KEGG" id="mls:MSLAZ_2666"/>
<feature type="region of interest" description="Disordered" evidence="1">
    <location>
        <begin position="1"/>
        <end position="25"/>
    </location>
</feature>
<dbReference type="Proteomes" id="UP000033072">
    <property type="component" value="Chromosome"/>
</dbReference>
<keyword evidence="4" id="KW-1185">Reference proteome</keyword>
<dbReference type="PATRIC" id="fig|1434111.4.peg.3533"/>
<feature type="transmembrane region" description="Helical" evidence="2">
    <location>
        <begin position="32"/>
        <end position="55"/>
    </location>
</feature>
<keyword evidence="2" id="KW-0472">Membrane</keyword>
<evidence type="ECO:0000313" key="4">
    <source>
        <dbReference type="Proteomes" id="UP000033072"/>
    </source>
</evidence>
<evidence type="ECO:0000313" key="3">
    <source>
        <dbReference type="EMBL" id="AKB75927.1"/>
    </source>
</evidence>
<sequence length="59" mass="6535">MKTQTGGVREKKRSIPPVEGESHLGGLRSKSYYLDVIFVQAVLLLLLYGICVFVVPKLS</sequence>
<keyword evidence="2" id="KW-1133">Transmembrane helix</keyword>
<dbReference type="EMBL" id="CP009515">
    <property type="protein sequence ID" value="AKB75927.1"/>
    <property type="molecule type" value="Genomic_DNA"/>
</dbReference>
<accession>A0A0E3S8T0</accession>
<dbReference type="HOGENOM" id="CLU_197991_0_0_2"/>
<reference evidence="3 4" key="1">
    <citation type="submission" date="2014-07" db="EMBL/GenBank/DDBJ databases">
        <title>Methanogenic archaea and the global carbon cycle.</title>
        <authorList>
            <person name="Henriksen J.R."/>
            <person name="Luke J."/>
            <person name="Reinhart S."/>
            <person name="Benedict M.N."/>
            <person name="Youngblut N.D."/>
            <person name="Metcalf M.E."/>
            <person name="Whitaker R.J."/>
            <person name="Metcalf W.W."/>
        </authorList>
    </citation>
    <scope>NUCLEOTIDE SEQUENCE [LARGE SCALE GENOMIC DNA]</scope>
    <source>
        <strain evidence="3 4">Z-7289</strain>
    </source>
</reference>
<evidence type="ECO:0000256" key="1">
    <source>
        <dbReference type="SAM" id="MobiDB-lite"/>
    </source>
</evidence>
<protein>
    <submittedName>
        <fullName evidence="3">Uncharacterized protein</fullName>
    </submittedName>
</protein>
<keyword evidence="2" id="KW-0812">Transmembrane</keyword>
<proteinExistence type="predicted"/>
<organism evidence="3 4">
    <name type="scientific">Methanosarcina lacustris Z-7289</name>
    <dbReference type="NCBI Taxonomy" id="1434111"/>
    <lineage>
        <taxon>Archaea</taxon>
        <taxon>Methanobacteriati</taxon>
        <taxon>Methanobacteriota</taxon>
        <taxon>Stenosarchaea group</taxon>
        <taxon>Methanomicrobia</taxon>
        <taxon>Methanosarcinales</taxon>
        <taxon>Methanosarcinaceae</taxon>
        <taxon>Methanosarcina</taxon>
    </lineage>
</organism>
<evidence type="ECO:0000256" key="2">
    <source>
        <dbReference type="SAM" id="Phobius"/>
    </source>
</evidence>
<dbReference type="AlphaFoldDB" id="A0A0E3S8T0"/>
<name>A0A0E3S8T0_9EURY</name>